<proteinExistence type="predicted"/>
<dbReference type="EMBL" id="OMOD01000030">
    <property type="protein sequence ID" value="SPF34367.1"/>
    <property type="molecule type" value="Genomic_DNA"/>
</dbReference>
<feature type="transmembrane region" description="Helical" evidence="1">
    <location>
        <begin position="132"/>
        <end position="154"/>
    </location>
</feature>
<accession>A0A2U3K455</accession>
<evidence type="ECO:0000256" key="1">
    <source>
        <dbReference type="SAM" id="Phobius"/>
    </source>
</evidence>
<feature type="transmembrane region" description="Helical" evidence="1">
    <location>
        <begin position="75"/>
        <end position="94"/>
    </location>
</feature>
<name>A0A2U3K455_9BACT</name>
<sequence>MFLKRMGRTTRIAGEMAGALALTLTAPAAYSVCTGRLDARAWALWLVNWLFAADQIHFVWLRIRGARAGGLGEKLTIGWSFLAGQVFLGGILALAYHFTWLPGLTLIAFGPVLFRGFGWFGQRPQPIVVRRLGWTELAHAVAFGILLTASFCLIL</sequence>
<keyword evidence="1" id="KW-0812">Transmembrane</keyword>
<keyword evidence="1" id="KW-0472">Membrane</keyword>
<feature type="transmembrane region" description="Helical" evidence="1">
    <location>
        <begin position="100"/>
        <end position="120"/>
    </location>
</feature>
<evidence type="ECO:0000313" key="3">
    <source>
        <dbReference type="Proteomes" id="UP000238701"/>
    </source>
</evidence>
<dbReference type="Proteomes" id="UP000238701">
    <property type="component" value="Unassembled WGS sequence"/>
</dbReference>
<keyword evidence="1" id="KW-1133">Transmembrane helix</keyword>
<organism evidence="2 3">
    <name type="scientific">Candidatus Sulfotelmatobacter kueseliae</name>
    <dbReference type="NCBI Taxonomy" id="2042962"/>
    <lineage>
        <taxon>Bacteria</taxon>
        <taxon>Pseudomonadati</taxon>
        <taxon>Acidobacteriota</taxon>
        <taxon>Terriglobia</taxon>
        <taxon>Terriglobales</taxon>
        <taxon>Candidatus Korobacteraceae</taxon>
        <taxon>Candidatus Sulfotelmatobacter</taxon>
    </lineage>
</organism>
<protein>
    <submittedName>
        <fullName evidence="2">Uncharacterized protein</fullName>
    </submittedName>
</protein>
<dbReference type="AlphaFoldDB" id="A0A2U3K455"/>
<reference evidence="3" key="1">
    <citation type="submission" date="2018-02" db="EMBL/GenBank/DDBJ databases">
        <authorList>
            <person name="Hausmann B."/>
        </authorList>
    </citation>
    <scope>NUCLEOTIDE SEQUENCE [LARGE SCALE GENOMIC DNA]</scope>
    <source>
        <strain evidence="3">Peat soil MAG SbA1</strain>
    </source>
</reference>
<feature type="transmembrane region" description="Helical" evidence="1">
    <location>
        <begin position="41"/>
        <end position="63"/>
    </location>
</feature>
<evidence type="ECO:0000313" key="2">
    <source>
        <dbReference type="EMBL" id="SPF34367.1"/>
    </source>
</evidence>
<gene>
    <name evidence="2" type="ORF">SBA1_1250001</name>
</gene>